<proteinExistence type="predicted"/>
<dbReference type="PANTHER" id="PTHR32063">
    <property type="match status" value="1"/>
</dbReference>
<dbReference type="GO" id="GO:0005886">
    <property type="term" value="C:plasma membrane"/>
    <property type="evidence" value="ECO:0007669"/>
    <property type="project" value="TreeGrafter"/>
</dbReference>
<evidence type="ECO:0000256" key="1">
    <source>
        <dbReference type="SAM" id="Phobius"/>
    </source>
</evidence>
<dbReference type="InterPro" id="IPR001036">
    <property type="entry name" value="Acrflvin-R"/>
</dbReference>
<feature type="transmembrane region" description="Helical" evidence="1">
    <location>
        <begin position="914"/>
        <end position="936"/>
    </location>
</feature>
<dbReference type="PANTHER" id="PTHR32063:SF0">
    <property type="entry name" value="SWARMING MOTILITY PROTEIN SWRC"/>
    <property type="match status" value="1"/>
</dbReference>
<feature type="transmembrane region" description="Helical" evidence="1">
    <location>
        <begin position="314"/>
        <end position="333"/>
    </location>
</feature>
<reference evidence="2" key="1">
    <citation type="submission" date="2020-09" db="EMBL/GenBank/DDBJ databases">
        <title>Desulfogranum mesoprofundum gen. nov., sp. nov., a novel mesophilic, sulfate-reducing chemolithoautotroph isolated from a deep-sea hydrothermal vent chimney in the Suiyo Seamount.</title>
        <authorList>
            <person name="Hashimoto Y."/>
            <person name="Nakagawa S."/>
        </authorList>
    </citation>
    <scope>NUCLEOTIDE SEQUENCE</scope>
    <source>
        <strain evidence="2">KT2</strain>
    </source>
</reference>
<evidence type="ECO:0008006" key="4">
    <source>
        <dbReference type="Google" id="ProtNLM"/>
    </source>
</evidence>
<evidence type="ECO:0000313" key="2">
    <source>
        <dbReference type="EMBL" id="BCL61924.1"/>
    </source>
</evidence>
<feature type="transmembrane region" description="Helical" evidence="1">
    <location>
        <begin position="1004"/>
        <end position="1030"/>
    </location>
</feature>
<feature type="transmembrane region" description="Helical" evidence="1">
    <location>
        <begin position="384"/>
        <end position="403"/>
    </location>
</feature>
<feature type="transmembrane region" description="Helical" evidence="1">
    <location>
        <begin position="861"/>
        <end position="881"/>
    </location>
</feature>
<feature type="transmembrane region" description="Helical" evidence="1">
    <location>
        <begin position="489"/>
        <end position="512"/>
    </location>
</feature>
<feature type="transmembrane region" description="Helical" evidence="1">
    <location>
        <begin position="888"/>
        <end position="908"/>
    </location>
</feature>
<name>A0A8D5JHU8_9BACT</name>
<gene>
    <name evidence="2" type="ORF">DGMP_26170</name>
</gene>
<dbReference type="KEGG" id="dbk:DGMP_26170"/>
<evidence type="ECO:0000313" key="3">
    <source>
        <dbReference type="Proteomes" id="UP000826725"/>
    </source>
</evidence>
<dbReference type="AlphaFoldDB" id="A0A8D5JHU8"/>
<keyword evidence="1" id="KW-0812">Transmembrane</keyword>
<keyword evidence="3" id="KW-1185">Reference proteome</keyword>
<feature type="transmembrane region" description="Helical" evidence="1">
    <location>
        <begin position="292"/>
        <end position="309"/>
    </location>
</feature>
<sequence>MCLSQQATGGVPSDIETSITIEIEKKLKGLEGLKKIKSVSSEGLSSINVEFVTGTDIDQALQDVKDKVDEALGDLPGDLEDDPSVFEVNLSEMPIVVFSLSGTCGLPCLKKIADDLQDEIEGIPGVLEVNVTGGLEREIRIEVSPEKLAYYGLTINSFQRKVRSENTNTSGGNIQLGNGRFQLRVPGEFKTPEEIYGLVLTTYNGEPVYLKDVARVIDGFKEETSRSRLNGRSAVNIAVKKRSGENIIAISKTVDEIIKKDQITWPAGTEITKVLDKARDIEIMVADLENNILSGLVLVLIVIFFAMGIRNAVLVSMAIPFSMLLSFTVLYLMGITLNMVVLFSLTLALGMLVDNAIVIVENCYRFMEQGASRVEAAMKATSEVAWPVIGSTATTLAAFSPMLFWPGIMGEFMKYLPLTLIITLASSLFVALVINPAMASIFMKVKSPVAPVTTDGKEVTDNFEKPAEIKGVVLQGYSRMLDLALSRPLATVAIGFCVLLLMFQGWLLVIGLEKPVEFFPEIDPKGFYVNVDAPEGADLDYIDKIIKRIEFAVAGISAKERRTPAGKKLTVLEAMAPREYTKPDGEKYFGPSDLKNIKNVFTRSVVSAGGSSKFSANTPNHVGIRLLELEERWRSSHKTVDDVRERIKDIPGAKITIAMEKEGPPTGAPINIEIAGDNFAILGKIAQKIKNVLVRIPHVEDVHDDFVEGIPSVQVLVDRQKAALFGLTTDMIGFALKSAYNGLEVSSFREGDDDYDITVQLAKSDREVVDVLHELMLPTPSGKMVPLSTVAKIHFSGSIGDINRINNERVVTVEANVDETKIPGAVARAQAAEILKDFHLPSGYRITFTGELESQQESQDFLTRAFLIALLLIFLILVSMFNSVSQPFIIMTSVILSLGGAFLGLALFRSPFGIIMTGVGVISLAGVVVNNAIVLLDYTNRLREKGYSLKDAITSAGATRLRPVLLTAITTILGLIPMITGISFDFHKGAVSWASESSQWWQSMAVVVVFGLIVATFLTLVVVPTLYYLFERLPEKIGRTKQGIRRIYWKPYPFLAGEKHREDN</sequence>
<feature type="transmembrane region" description="Helical" evidence="1">
    <location>
        <begin position="415"/>
        <end position="434"/>
    </location>
</feature>
<keyword evidence="1" id="KW-1133">Transmembrane helix</keyword>
<dbReference type="Proteomes" id="UP000826725">
    <property type="component" value="Chromosome"/>
</dbReference>
<dbReference type="EMBL" id="AP024086">
    <property type="protein sequence ID" value="BCL61924.1"/>
    <property type="molecule type" value="Genomic_DNA"/>
</dbReference>
<keyword evidence="1" id="KW-0472">Membrane</keyword>
<dbReference type="GO" id="GO:0042910">
    <property type="term" value="F:xenobiotic transmembrane transporter activity"/>
    <property type="evidence" value="ECO:0007669"/>
    <property type="project" value="TreeGrafter"/>
</dbReference>
<protein>
    <recommendedName>
        <fullName evidence="4">AcrB/AcrD/AcrF family protein</fullName>
    </recommendedName>
</protein>
<feature type="transmembrane region" description="Helical" evidence="1">
    <location>
        <begin position="964"/>
        <end position="984"/>
    </location>
</feature>
<organism evidence="2 3">
    <name type="scientific">Desulfomarina profundi</name>
    <dbReference type="NCBI Taxonomy" id="2772557"/>
    <lineage>
        <taxon>Bacteria</taxon>
        <taxon>Pseudomonadati</taxon>
        <taxon>Thermodesulfobacteriota</taxon>
        <taxon>Desulfobulbia</taxon>
        <taxon>Desulfobulbales</taxon>
        <taxon>Desulfobulbaceae</taxon>
        <taxon>Desulfomarina</taxon>
    </lineage>
</organism>
<accession>A0A8D5JHU8</accession>
<dbReference type="Pfam" id="PF00873">
    <property type="entry name" value="ACR_tran"/>
    <property type="match status" value="2"/>
</dbReference>
<feature type="transmembrane region" description="Helical" evidence="1">
    <location>
        <begin position="339"/>
        <end position="364"/>
    </location>
</feature>